<keyword evidence="2" id="KW-1133">Transmembrane helix</keyword>
<evidence type="ECO:0000256" key="2">
    <source>
        <dbReference type="SAM" id="Phobius"/>
    </source>
</evidence>
<feature type="transmembrane region" description="Helical" evidence="2">
    <location>
        <begin position="233"/>
        <end position="256"/>
    </location>
</feature>
<dbReference type="AlphaFoldDB" id="A0A164W2V8"/>
<reference evidence="3 4" key="1">
    <citation type="submission" date="2016-03" db="EMBL/GenBank/DDBJ databases">
        <title>EvidentialGene: Evidence-directed Construction of Genes on Genomes.</title>
        <authorList>
            <person name="Gilbert D.G."/>
            <person name="Choi J.-H."/>
            <person name="Mockaitis K."/>
            <person name="Colbourne J."/>
            <person name="Pfrender M."/>
        </authorList>
    </citation>
    <scope>NUCLEOTIDE SEQUENCE [LARGE SCALE GENOMIC DNA]</scope>
    <source>
        <strain evidence="3 4">Xinb3</strain>
        <tissue evidence="3">Complete organism</tissue>
    </source>
</reference>
<organism evidence="3 4">
    <name type="scientific">Daphnia magna</name>
    <dbReference type="NCBI Taxonomy" id="35525"/>
    <lineage>
        <taxon>Eukaryota</taxon>
        <taxon>Metazoa</taxon>
        <taxon>Ecdysozoa</taxon>
        <taxon>Arthropoda</taxon>
        <taxon>Crustacea</taxon>
        <taxon>Branchiopoda</taxon>
        <taxon>Diplostraca</taxon>
        <taxon>Cladocera</taxon>
        <taxon>Anomopoda</taxon>
        <taxon>Daphniidae</taxon>
        <taxon>Daphnia</taxon>
    </lineage>
</organism>
<evidence type="ECO:0000256" key="1">
    <source>
        <dbReference type="SAM" id="MobiDB-lite"/>
    </source>
</evidence>
<feature type="compositionally biased region" description="Basic and acidic residues" evidence="1">
    <location>
        <begin position="203"/>
        <end position="214"/>
    </location>
</feature>
<sequence>MLQVSTTSCKTRLFSRHTHTHARRHTREKPVVIPSHRPPKLKHLKDIKHIQGYFHSKRFSSVTLGLSIQCFVRCASVEDKFRFTQQQKTNKKTKNKKSAAIDNDLNGLGTNIIPITLRGVCGGGVVRGPTIGQDVASESDYDDESQSRQTGLYVRNGGRKVQPETAFHRQTSRGGTEAQTARAGQTDAKAQTETGAAEQVPTEDGKRTRTHAHEGNQPGIRNVETGHSGSGRIVHLALLASLGIVPVPVFFFFVVVQQRPFVVRRGKQFVQQLRKVDQNHDPATGHGLHRSVDEGAGARRPARHERRRRLLLQRTVDIRSRLVEQLGQHRQPQQQRRRSAVRRLGLVRRHTQHRNVRHQWRRSLLRRRRHGV</sequence>
<proteinExistence type="predicted"/>
<evidence type="ECO:0000313" key="3">
    <source>
        <dbReference type="EMBL" id="KZS12901.1"/>
    </source>
</evidence>
<keyword evidence="2" id="KW-0472">Membrane</keyword>
<accession>A0A164W2V8</accession>
<dbReference type="EMBL" id="LRGB01001348">
    <property type="protein sequence ID" value="KZS12901.1"/>
    <property type="molecule type" value="Genomic_DNA"/>
</dbReference>
<feature type="region of interest" description="Disordered" evidence="1">
    <location>
        <begin position="280"/>
        <end position="307"/>
    </location>
</feature>
<evidence type="ECO:0000313" key="4">
    <source>
        <dbReference type="Proteomes" id="UP000076858"/>
    </source>
</evidence>
<keyword evidence="4" id="KW-1185">Reference proteome</keyword>
<feature type="compositionally biased region" description="Polar residues" evidence="1">
    <location>
        <begin position="168"/>
        <end position="194"/>
    </location>
</feature>
<feature type="region of interest" description="Disordered" evidence="1">
    <location>
        <begin position="133"/>
        <end position="225"/>
    </location>
</feature>
<name>A0A164W2V8_9CRUS</name>
<keyword evidence="2" id="KW-0812">Transmembrane</keyword>
<protein>
    <submittedName>
        <fullName evidence="3">Helix-loop-helix delilah-like protein</fullName>
    </submittedName>
</protein>
<dbReference type="Proteomes" id="UP000076858">
    <property type="component" value="Unassembled WGS sequence"/>
</dbReference>
<gene>
    <name evidence="3" type="ORF">APZ42_022168</name>
</gene>
<comment type="caution">
    <text evidence="3">The sequence shown here is derived from an EMBL/GenBank/DDBJ whole genome shotgun (WGS) entry which is preliminary data.</text>
</comment>